<dbReference type="EMBL" id="PGCL01000001">
    <property type="protein sequence ID" value="TAJ45627.1"/>
    <property type="molecule type" value="Genomic_DNA"/>
</dbReference>
<comment type="caution">
    <text evidence="1">The sequence shown here is derived from an EMBL/GenBank/DDBJ whole genome shotgun (WGS) entry which is preliminary data.</text>
</comment>
<gene>
    <name evidence="1" type="ORF">CUJ86_02585</name>
</gene>
<accession>A0A483CVT2</accession>
<proteinExistence type="predicted"/>
<reference evidence="1 2" key="1">
    <citation type="submission" date="2017-11" db="EMBL/GenBank/DDBJ databases">
        <title>Isolation and Characterization of Methanofollis Species from Methane Seep Offshore SW Taiwan.</title>
        <authorList>
            <person name="Teng N.-H."/>
            <person name="Lai M.-C."/>
            <person name="Chen S.-C."/>
        </authorList>
    </citation>
    <scope>NUCLEOTIDE SEQUENCE [LARGE SCALE GENOMIC DNA]</scope>
    <source>
        <strain evidence="1 2">FWC-SCC2</strain>
    </source>
</reference>
<evidence type="ECO:0000313" key="1">
    <source>
        <dbReference type="EMBL" id="TAJ45627.1"/>
    </source>
</evidence>
<dbReference type="Proteomes" id="UP000292580">
    <property type="component" value="Unassembled WGS sequence"/>
</dbReference>
<protein>
    <submittedName>
        <fullName evidence="1">Uncharacterized protein</fullName>
    </submittedName>
</protein>
<name>A0A483CVT2_9EURY</name>
<organism evidence="1 2">
    <name type="scientific">Methanofollis fontis</name>
    <dbReference type="NCBI Taxonomy" id="2052832"/>
    <lineage>
        <taxon>Archaea</taxon>
        <taxon>Methanobacteriati</taxon>
        <taxon>Methanobacteriota</taxon>
        <taxon>Stenosarchaea group</taxon>
        <taxon>Methanomicrobia</taxon>
        <taxon>Methanomicrobiales</taxon>
        <taxon>Methanomicrobiaceae</taxon>
        <taxon>Methanofollis</taxon>
    </lineage>
</organism>
<evidence type="ECO:0000313" key="2">
    <source>
        <dbReference type="Proteomes" id="UP000292580"/>
    </source>
</evidence>
<sequence>MCDSPAGGVNYRRTGGEIMAQLVLIDTATGTRIRHRVRGMKDALKQQEWYESSLGRRIRIEKRFKKR</sequence>
<keyword evidence="2" id="KW-1185">Reference proteome</keyword>
<dbReference type="AlphaFoldDB" id="A0A483CVT2"/>